<reference evidence="2 3" key="1">
    <citation type="journal article" date="2014" name="Int. J. Syst. Evol. Microbiol.">
        <title>Lysinibacillus halotolerans sp. nov., isolated from saline-alkaline soil.</title>
        <authorList>
            <person name="Kong D."/>
            <person name="Wang Y."/>
            <person name="Zhao B."/>
            <person name="Li Y."/>
            <person name="Song J."/>
            <person name="Zhai Y."/>
            <person name="Zhang C."/>
            <person name="Wang H."/>
            <person name="Chen X."/>
            <person name="Zhao B."/>
            <person name="Ruan Z."/>
        </authorList>
    </citation>
    <scope>NUCLEOTIDE SEQUENCE [LARGE SCALE GENOMIC DNA]</scope>
    <source>
        <strain evidence="2 3">MCCC 1A12703</strain>
    </source>
</reference>
<comment type="caution">
    <text evidence="2">The sequence shown here is derived from an EMBL/GenBank/DDBJ whole genome shotgun (WGS) entry which is preliminary data.</text>
</comment>
<dbReference type="RefSeq" id="WP_122971229.1">
    <property type="nucleotide sequence ID" value="NZ_RHLQ01000008.1"/>
</dbReference>
<gene>
    <name evidence="2" type="ORF">EC501_05150</name>
</gene>
<dbReference type="AlphaFoldDB" id="A0A3M8HDR8"/>
<dbReference type="Proteomes" id="UP000279909">
    <property type="component" value="Unassembled WGS sequence"/>
</dbReference>
<protein>
    <submittedName>
        <fullName evidence="2">DUF3885 domain-containing protein</fullName>
    </submittedName>
</protein>
<accession>A0A3M8HDR8</accession>
<evidence type="ECO:0000259" key="1">
    <source>
        <dbReference type="Pfam" id="PF13021"/>
    </source>
</evidence>
<dbReference type="InterPro" id="IPR024976">
    <property type="entry name" value="DUF3885"/>
</dbReference>
<sequence length="209" mass="25062">MELKQIMDKHYSSLSLTPDFYRQWNMGIHLELGNDIYQFDDNNRINIDMFHAVYKQVSEIVPILFSKTDDVLLVVNAYPKETNKVVYPNFFKRFVKEQKLKYSLRLHEFQSQYDEDHLFVQQMTLYCKVSDLKLEYLLKTIIHEDFQSLQPRLRRTHCVFAPDVFLINVQTKCIFHLYDDRGCEMINADKNIHEKLLETFSGWDLHAKP</sequence>
<name>A0A3M8HDR8_9BACI</name>
<dbReference type="EMBL" id="RHLQ01000008">
    <property type="protein sequence ID" value="RND00395.1"/>
    <property type="molecule type" value="Genomic_DNA"/>
</dbReference>
<evidence type="ECO:0000313" key="3">
    <source>
        <dbReference type="Proteomes" id="UP000279909"/>
    </source>
</evidence>
<dbReference type="OrthoDB" id="72213at2"/>
<dbReference type="Pfam" id="PF13021">
    <property type="entry name" value="DUF3885"/>
    <property type="match status" value="1"/>
</dbReference>
<proteinExistence type="predicted"/>
<keyword evidence="3" id="KW-1185">Reference proteome</keyword>
<organism evidence="2 3">
    <name type="scientific">Lysinibacillus halotolerans</name>
    <dbReference type="NCBI Taxonomy" id="1368476"/>
    <lineage>
        <taxon>Bacteria</taxon>
        <taxon>Bacillati</taxon>
        <taxon>Bacillota</taxon>
        <taxon>Bacilli</taxon>
        <taxon>Bacillales</taxon>
        <taxon>Bacillaceae</taxon>
        <taxon>Lysinibacillus</taxon>
    </lineage>
</organism>
<feature type="domain" description="DUF3885" evidence="1">
    <location>
        <begin position="4"/>
        <end position="203"/>
    </location>
</feature>
<evidence type="ECO:0000313" key="2">
    <source>
        <dbReference type="EMBL" id="RND00395.1"/>
    </source>
</evidence>